<name>A0AAW2Z0S4_9EUKA</name>
<dbReference type="GO" id="GO:0043001">
    <property type="term" value="P:Golgi to plasma membrane protein transport"/>
    <property type="evidence" value="ECO:0007669"/>
    <property type="project" value="TreeGrafter"/>
</dbReference>
<evidence type="ECO:0000256" key="3">
    <source>
        <dbReference type="PIRSR" id="PIRSR606689-1"/>
    </source>
</evidence>
<dbReference type="Gene3D" id="3.40.50.300">
    <property type="entry name" value="P-loop containing nucleotide triphosphate hydrolases"/>
    <property type="match status" value="1"/>
</dbReference>
<feature type="binding site" evidence="3">
    <location>
        <begin position="24"/>
        <end position="31"/>
    </location>
    <ligand>
        <name>GTP</name>
        <dbReference type="ChEBI" id="CHEBI:37565"/>
    </ligand>
</feature>
<dbReference type="GO" id="GO:0034067">
    <property type="term" value="P:protein localization to Golgi apparatus"/>
    <property type="evidence" value="ECO:0007669"/>
    <property type="project" value="TreeGrafter"/>
</dbReference>
<dbReference type="PROSITE" id="PS51419">
    <property type="entry name" value="RAB"/>
    <property type="match status" value="1"/>
</dbReference>
<evidence type="ECO:0000313" key="6">
    <source>
        <dbReference type="Proteomes" id="UP001431209"/>
    </source>
</evidence>
<dbReference type="GO" id="GO:0005794">
    <property type="term" value="C:Golgi apparatus"/>
    <property type="evidence" value="ECO:0007669"/>
    <property type="project" value="TreeGrafter"/>
</dbReference>
<keyword evidence="2 3" id="KW-0342">GTP-binding</keyword>
<feature type="binding site" evidence="3">
    <location>
        <position position="77"/>
    </location>
    <ligand>
        <name>GTP</name>
        <dbReference type="ChEBI" id="CHEBI:37565"/>
    </ligand>
</feature>
<evidence type="ECO:0000256" key="2">
    <source>
        <dbReference type="ARBA" id="ARBA00023134"/>
    </source>
</evidence>
<evidence type="ECO:0000256" key="1">
    <source>
        <dbReference type="ARBA" id="ARBA00022741"/>
    </source>
</evidence>
<dbReference type="PRINTS" id="PR00449">
    <property type="entry name" value="RASTRNSFRMNG"/>
</dbReference>
<dbReference type="Proteomes" id="UP001431209">
    <property type="component" value="Unassembled WGS sequence"/>
</dbReference>
<keyword evidence="4" id="KW-0479">Metal-binding</keyword>
<organism evidence="5 6">
    <name type="scientific">Acrasis kona</name>
    <dbReference type="NCBI Taxonomy" id="1008807"/>
    <lineage>
        <taxon>Eukaryota</taxon>
        <taxon>Discoba</taxon>
        <taxon>Heterolobosea</taxon>
        <taxon>Tetramitia</taxon>
        <taxon>Eutetramitia</taxon>
        <taxon>Acrasidae</taxon>
        <taxon>Acrasis</taxon>
    </lineage>
</organism>
<dbReference type="PROSITE" id="PS51417">
    <property type="entry name" value="ARF"/>
    <property type="match status" value="1"/>
</dbReference>
<dbReference type="Pfam" id="PF00025">
    <property type="entry name" value="Arf"/>
    <property type="match status" value="1"/>
</dbReference>
<dbReference type="InterPro" id="IPR027417">
    <property type="entry name" value="P-loop_NTPase"/>
</dbReference>
<dbReference type="GO" id="GO:0046872">
    <property type="term" value="F:metal ion binding"/>
    <property type="evidence" value="ECO:0007669"/>
    <property type="project" value="UniProtKB-KW"/>
</dbReference>
<keyword evidence="6" id="KW-1185">Reference proteome</keyword>
<evidence type="ECO:0000313" key="5">
    <source>
        <dbReference type="EMBL" id="KAL0482884.1"/>
    </source>
</evidence>
<sequence>MFSLLHGLFVYATQKKQFNVLVLGLDGAGKTLLIESIKTIFTKTQGMGPEKITPTFGLNVADVEVNGVKLKFWDMGGKKDFRSLWKEYFKSCHALIYVVDASDSNIHNLEESQKEFEMLRSEKDLDGVPLMIMANYRSFTEPPSPQTPMPTPIIAKERGTIHIAHPVIGTEREQVVFRKIFIDSLDQGAGSTKDNIYFVKTISALTGGGVEDSIQVLIKYLKDHARQISDEDFI</sequence>
<dbReference type="PANTHER" id="PTHR45909">
    <property type="entry name" value="ADP-RIBOSYLATION FACTOR-RELATED PROTEIN 1"/>
    <property type="match status" value="1"/>
</dbReference>
<dbReference type="GO" id="GO:0006886">
    <property type="term" value="P:intracellular protein transport"/>
    <property type="evidence" value="ECO:0007669"/>
    <property type="project" value="TreeGrafter"/>
</dbReference>
<feature type="binding site" evidence="4">
    <location>
        <position position="31"/>
    </location>
    <ligand>
        <name>Mg(2+)</name>
        <dbReference type="ChEBI" id="CHEBI:18420"/>
    </ligand>
</feature>
<dbReference type="AlphaFoldDB" id="A0AAW2Z0S4"/>
<dbReference type="NCBIfam" id="TIGR00231">
    <property type="entry name" value="small_GTP"/>
    <property type="match status" value="1"/>
</dbReference>
<keyword evidence="1 3" id="KW-0547">Nucleotide-binding</keyword>
<dbReference type="InterPro" id="IPR024156">
    <property type="entry name" value="Small_GTPase_ARF"/>
</dbReference>
<dbReference type="SMART" id="SM00177">
    <property type="entry name" value="ARF"/>
    <property type="match status" value="1"/>
</dbReference>
<dbReference type="GO" id="GO:0005525">
    <property type="term" value="F:GTP binding"/>
    <property type="evidence" value="ECO:0007669"/>
    <property type="project" value="UniProtKB-KW"/>
</dbReference>
<gene>
    <name evidence="5" type="ORF">AKO1_014156</name>
</gene>
<evidence type="ECO:0000256" key="4">
    <source>
        <dbReference type="PIRSR" id="PIRSR606689-2"/>
    </source>
</evidence>
<dbReference type="InterPro" id="IPR006689">
    <property type="entry name" value="Small_GTPase_ARF/SAR"/>
</dbReference>
<dbReference type="EMBL" id="JAOPGA020000904">
    <property type="protein sequence ID" value="KAL0482884.1"/>
    <property type="molecule type" value="Genomic_DNA"/>
</dbReference>
<comment type="caution">
    <text evidence="5">The sequence shown here is derived from an EMBL/GenBank/DDBJ whole genome shotgun (WGS) entry which is preliminary data.</text>
</comment>
<evidence type="ECO:0008006" key="7">
    <source>
        <dbReference type="Google" id="ProtNLM"/>
    </source>
</evidence>
<dbReference type="InterPro" id="IPR005225">
    <property type="entry name" value="Small_GTP-bd"/>
</dbReference>
<dbReference type="SMART" id="SM00178">
    <property type="entry name" value="SAR"/>
    <property type="match status" value="1"/>
</dbReference>
<protein>
    <recommendedName>
        <fullName evidence="7">ADP-ribosylation factor</fullName>
    </recommendedName>
</protein>
<proteinExistence type="predicted"/>
<accession>A0AAW2Z0S4</accession>
<dbReference type="SUPFAM" id="SSF52540">
    <property type="entry name" value="P-loop containing nucleoside triphosphate hydrolases"/>
    <property type="match status" value="1"/>
</dbReference>
<feature type="binding site" evidence="4">
    <location>
        <position position="55"/>
    </location>
    <ligand>
        <name>Mg(2+)</name>
        <dbReference type="ChEBI" id="CHEBI:18420"/>
    </ligand>
</feature>
<reference evidence="5 6" key="1">
    <citation type="submission" date="2024-03" db="EMBL/GenBank/DDBJ databases">
        <title>The Acrasis kona genome and developmental transcriptomes reveal deep origins of eukaryotic multicellular pathways.</title>
        <authorList>
            <person name="Sheikh S."/>
            <person name="Fu C.-J."/>
            <person name="Brown M.W."/>
            <person name="Baldauf S.L."/>
        </authorList>
    </citation>
    <scope>NUCLEOTIDE SEQUENCE [LARGE SCALE GENOMIC DNA]</scope>
    <source>
        <strain evidence="5 6">ATCC MYA-3509</strain>
    </source>
</reference>
<dbReference type="PANTHER" id="PTHR45909:SF1">
    <property type="entry name" value="ADP-RIBOSYLATION FACTOR-RELATED PROTEIN 1"/>
    <property type="match status" value="1"/>
</dbReference>
<dbReference type="GO" id="GO:0003924">
    <property type="term" value="F:GTPase activity"/>
    <property type="evidence" value="ECO:0007669"/>
    <property type="project" value="InterPro"/>
</dbReference>
<keyword evidence="4" id="KW-0460">Magnesium</keyword>